<dbReference type="SUPFAM" id="SSF56784">
    <property type="entry name" value="HAD-like"/>
    <property type="match status" value="1"/>
</dbReference>
<dbReference type="HOGENOM" id="CLU_044146_0_3_9"/>
<name>W8TMU9_PEPAC</name>
<evidence type="ECO:0000313" key="1">
    <source>
        <dbReference type="EMBL" id="AHM57522.1"/>
    </source>
</evidence>
<reference evidence="1 2" key="1">
    <citation type="journal article" date="2014" name="Genome Announc.">
        <title>Complete Genome Sequence of Amino Acid-Utilizing Eubacterium acidaminophilum al-2 (DSM 3953).</title>
        <authorList>
            <person name="Poehlein A."/>
            <person name="Andreesen J.R."/>
            <person name="Daniel R."/>
        </authorList>
    </citation>
    <scope>NUCLEOTIDE SEQUENCE [LARGE SCALE GENOMIC DNA]</scope>
    <source>
        <strain evidence="1 2">DSM 3953</strain>
        <plasmid evidence="2">Plasmid EAL2_808p</plasmid>
    </source>
</reference>
<dbReference type="KEGG" id="eac:EAL2_808p00150"/>
<gene>
    <name evidence="1" type="ORF">EAL2_808p00150</name>
</gene>
<dbReference type="RefSeq" id="WP_025436445.1">
    <property type="nucleotide sequence ID" value="NZ_CP007453.1"/>
</dbReference>
<dbReference type="NCBIfam" id="TIGR00099">
    <property type="entry name" value="Cof-subfamily"/>
    <property type="match status" value="1"/>
</dbReference>
<dbReference type="InterPro" id="IPR023214">
    <property type="entry name" value="HAD_sf"/>
</dbReference>
<organism evidence="1 2">
    <name type="scientific">Peptoclostridium acidaminophilum DSM 3953</name>
    <dbReference type="NCBI Taxonomy" id="1286171"/>
    <lineage>
        <taxon>Bacteria</taxon>
        <taxon>Bacillati</taxon>
        <taxon>Bacillota</taxon>
        <taxon>Clostridia</taxon>
        <taxon>Peptostreptococcales</taxon>
        <taxon>Peptoclostridiaceae</taxon>
        <taxon>Peptoclostridium</taxon>
    </lineage>
</organism>
<dbReference type="Gene3D" id="3.40.50.1000">
    <property type="entry name" value="HAD superfamily/HAD-like"/>
    <property type="match status" value="1"/>
</dbReference>
<dbReference type="InterPro" id="IPR006379">
    <property type="entry name" value="HAD-SF_hydro_IIB"/>
</dbReference>
<evidence type="ECO:0000313" key="2">
    <source>
        <dbReference type="Proteomes" id="UP000019591"/>
    </source>
</evidence>
<dbReference type="GO" id="GO:0000287">
    <property type="term" value="F:magnesium ion binding"/>
    <property type="evidence" value="ECO:0007669"/>
    <property type="project" value="TreeGrafter"/>
</dbReference>
<dbReference type="OrthoDB" id="9781413at2"/>
<keyword evidence="1" id="KW-0614">Plasmid</keyword>
<dbReference type="AlphaFoldDB" id="W8TMU9"/>
<dbReference type="GO" id="GO:0005829">
    <property type="term" value="C:cytosol"/>
    <property type="evidence" value="ECO:0007669"/>
    <property type="project" value="TreeGrafter"/>
</dbReference>
<dbReference type="InterPro" id="IPR000150">
    <property type="entry name" value="Cof"/>
</dbReference>
<dbReference type="PATRIC" id="fig|1286171.3.peg.2191"/>
<dbReference type="PANTHER" id="PTHR10000">
    <property type="entry name" value="PHOSPHOSERINE PHOSPHATASE"/>
    <property type="match status" value="1"/>
</dbReference>
<accession>W8TMU9</accession>
<dbReference type="PANTHER" id="PTHR10000:SF8">
    <property type="entry name" value="HAD SUPERFAMILY HYDROLASE-LIKE, TYPE 3"/>
    <property type="match status" value="1"/>
</dbReference>
<dbReference type="NCBIfam" id="TIGR01484">
    <property type="entry name" value="HAD-SF-IIB"/>
    <property type="match status" value="1"/>
</dbReference>
<dbReference type="InterPro" id="IPR036412">
    <property type="entry name" value="HAD-like_sf"/>
</dbReference>
<sequence length="265" mass="30092">MGIKMIVSDLDGTIVNSHEDQYEVSPKLIEEINEFQKNGRIFTIATGRPNETTIGVIKKLGIKSPYIVHNGAEIIDRHGKQIYAHTFSLKSWVEFLEGLQKIGASVVFSHDGQVFCLKHTESIRAYEKKELIECQVADKALLDSKLEVNKILIIGDIEKYKERWNQLDGDLKNQFRYVVSEDNYMEIVAKHVSKGNALKRLKEYLGLRDEEVVTIGNHLNDKELLEEAHVGCAVANAVDDLKTISEFVTEGKYEEGVIEVIKKFK</sequence>
<dbReference type="Pfam" id="PF08282">
    <property type="entry name" value="Hydrolase_3"/>
    <property type="match status" value="1"/>
</dbReference>
<protein>
    <recommendedName>
        <fullName evidence="3">Cof-like hydrolase</fullName>
    </recommendedName>
</protein>
<dbReference type="SFLD" id="SFLDG01140">
    <property type="entry name" value="C2.B:_Phosphomannomutase_and_P"/>
    <property type="match status" value="1"/>
</dbReference>
<keyword evidence="2" id="KW-1185">Reference proteome</keyword>
<dbReference type="Proteomes" id="UP000019591">
    <property type="component" value="Plasmid EAL2_808p"/>
</dbReference>
<dbReference type="eggNOG" id="COG0561">
    <property type="taxonomic scope" value="Bacteria"/>
</dbReference>
<dbReference type="EMBL" id="CP007453">
    <property type="protein sequence ID" value="AHM57522.1"/>
    <property type="molecule type" value="Genomic_DNA"/>
</dbReference>
<geneLocation type="plasmid" evidence="1 2">
    <name>EAL2_808p</name>
</geneLocation>
<evidence type="ECO:0008006" key="3">
    <source>
        <dbReference type="Google" id="ProtNLM"/>
    </source>
</evidence>
<dbReference type="Gene3D" id="3.30.1240.10">
    <property type="match status" value="1"/>
</dbReference>
<dbReference type="GO" id="GO:0016791">
    <property type="term" value="F:phosphatase activity"/>
    <property type="evidence" value="ECO:0007669"/>
    <property type="project" value="TreeGrafter"/>
</dbReference>
<dbReference type="SFLD" id="SFLDS00003">
    <property type="entry name" value="Haloacid_Dehalogenase"/>
    <property type="match status" value="1"/>
</dbReference>
<proteinExistence type="predicted"/>